<name>A0A1M5SX68_9EURY</name>
<feature type="region of interest" description="Disordered" evidence="1">
    <location>
        <begin position="66"/>
        <end position="89"/>
    </location>
</feature>
<gene>
    <name evidence="2" type="ORF">SAMN05443636_2561</name>
</gene>
<sequence>MTADLLADASDHLRRAADAAEGDVADRFDREADALATAAADDSGVDHGWLAKHTHTIRDAADDAGKEAQGHAEAAVESINEYREGVSGV</sequence>
<dbReference type="EMBL" id="FQWV01000007">
    <property type="protein sequence ID" value="SHH43129.1"/>
    <property type="molecule type" value="Genomic_DNA"/>
</dbReference>
<accession>A0A1M5SX68</accession>
<proteinExistence type="predicted"/>
<dbReference type="Pfam" id="PF24430">
    <property type="entry name" value="DUF7553"/>
    <property type="match status" value="1"/>
</dbReference>
<evidence type="ECO:0000256" key="1">
    <source>
        <dbReference type="SAM" id="MobiDB-lite"/>
    </source>
</evidence>
<evidence type="ECO:0000313" key="3">
    <source>
        <dbReference type="Proteomes" id="UP000184357"/>
    </source>
</evidence>
<keyword evidence="3" id="KW-1185">Reference proteome</keyword>
<feature type="compositionally biased region" description="Basic and acidic residues" evidence="1">
    <location>
        <begin position="80"/>
        <end position="89"/>
    </location>
</feature>
<reference evidence="2 3" key="1">
    <citation type="submission" date="2016-11" db="EMBL/GenBank/DDBJ databases">
        <authorList>
            <person name="Jaros S."/>
            <person name="Januszkiewicz K."/>
            <person name="Wedrychowicz H."/>
        </authorList>
    </citation>
    <scope>NUCLEOTIDE SEQUENCE [LARGE SCALE GENOMIC DNA]</scope>
    <source>
        <strain evidence="2 3">DSM 9297</strain>
    </source>
</reference>
<dbReference type="OrthoDB" id="197463at2157"/>
<dbReference type="Proteomes" id="UP000184357">
    <property type="component" value="Unassembled WGS sequence"/>
</dbReference>
<organism evidence="2 3">
    <name type="scientific">Halobaculum gomorrense</name>
    <dbReference type="NCBI Taxonomy" id="43928"/>
    <lineage>
        <taxon>Archaea</taxon>
        <taxon>Methanobacteriati</taxon>
        <taxon>Methanobacteriota</taxon>
        <taxon>Stenosarchaea group</taxon>
        <taxon>Halobacteria</taxon>
        <taxon>Halobacteriales</taxon>
        <taxon>Haloferacaceae</taxon>
        <taxon>Halobaculum</taxon>
    </lineage>
</organism>
<protein>
    <submittedName>
        <fullName evidence="2">Uncharacterized protein</fullName>
    </submittedName>
</protein>
<dbReference type="InterPro" id="IPR055975">
    <property type="entry name" value="DUF7553"/>
</dbReference>
<evidence type="ECO:0000313" key="2">
    <source>
        <dbReference type="EMBL" id="SHH43129.1"/>
    </source>
</evidence>
<dbReference type="AlphaFoldDB" id="A0A1M5SX68"/>
<dbReference type="RefSeq" id="WP_073310186.1">
    <property type="nucleotide sequence ID" value="NZ_FQWV01000007.1"/>
</dbReference>